<protein>
    <submittedName>
        <fullName evidence="8">Riboflavin transporter</fullName>
    </submittedName>
</protein>
<gene>
    <name evidence="8" type="primary">ribN_1</name>
    <name evidence="8" type="ORF">XINFAN_01110</name>
</gene>
<keyword evidence="9" id="KW-1185">Reference proteome</keyword>
<dbReference type="InterPro" id="IPR000620">
    <property type="entry name" value="EamA_dom"/>
</dbReference>
<dbReference type="Pfam" id="PF00892">
    <property type="entry name" value="EamA"/>
    <property type="match status" value="2"/>
</dbReference>
<proteinExistence type="inferred from homology"/>
<feature type="transmembrane region" description="Helical" evidence="6">
    <location>
        <begin position="283"/>
        <end position="301"/>
    </location>
</feature>
<feature type="domain" description="EamA" evidence="7">
    <location>
        <begin position="10"/>
        <end position="143"/>
    </location>
</feature>
<dbReference type="AlphaFoldDB" id="A0A3P5X5S7"/>
<evidence type="ECO:0000256" key="4">
    <source>
        <dbReference type="ARBA" id="ARBA00022989"/>
    </source>
</evidence>
<feature type="transmembrane region" description="Helical" evidence="6">
    <location>
        <begin position="257"/>
        <end position="277"/>
    </location>
</feature>
<dbReference type="SUPFAM" id="SSF103481">
    <property type="entry name" value="Multidrug resistance efflux transporter EmrE"/>
    <property type="match status" value="2"/>
</dbReference>
<organism evidence="8 9">
    <name type="scientific">Pseudogemmobacter humi</name>
    <dbReference type="NCBI Taxonomy" id="2483812"/>
    <lineage>
        <taxon>Bacteria</taxon>
        <taxon>Pseudomonadati</taxon>
        <taxon>Pseudomonadota</taxon>
        <taxon>Alphaproteobacteria</taxon>
        <taxon>Rhodobacterales</taxon>
        <taxon>Paracoccaceae</taxon>
        <taxon>Pseudogemmobacter</taxon>
    </lineage>
</organism>
<evidence type="ECO:0000259" key="7">
    <source>
        <dbReference type="Pfam" id="PF00892"/>
    </source>
</evidence>
<dbReference type="InterPro" id="IPR037185">
    <property type="entry name" value="EmrE-like"/>
</dbReference>
<dbReference type="EMBL" id="UXAW01000048">
    <property type="protein sequence ID" value="VDC23569.1"/>
    <property type="molecule type" value="Genomic_DNA"/>
</dbReference>
<evidence type="ECO:0000313" key="9">
    <source>
        <dbReference type="Proteomes" id="UP000277498"/>
    </source>
</evidence>
<evidence type="ECO:0000256" key="3">
    <source>
        <dbReference type="ARBA" id="ARBA00022692"/>
    </source>
</evidence>
<evidence type="ECO:0000256" key="6">
    <source>
        <dbReference type="SAM" id="Phobius"/>
    </source>
</evidence>
<evidence type="ECO:0000256" key="5">
    <source>
        <dbReference type="ARBA" id="ARBA00023136"/>
    </source>
</evidence>
<feature type="transmembrane region" description="Helical" evidence="6">
    <location>
        <begin position="79"/>
        <end position="97"/>
    </location>
</feature>
<feature type="transmembrane region" description="Helical" evidence="6">
    <location>
        <begin position="229"/>
        <end position="250"/>
    </location>
</feature>
<evidence type="ECO:0000313" key="8">
    <source>
        <dbReference type="EMBL" id="VDC23569.1"/>
    </source>
</evidence>
<dbReference type="PANTHER" id="PTHR22911:SF6">
    <property type="entry name" value="SOLUTE CARRIER FAMILY 35 MEMBER G1"/>
    <property type="match status" value="1"/>
</dbReference>
<keyword evidence="5 6" id="KW-0472">Membrane</keyword>
<dbReference type="GO" id="GO:0016020">
    <property type="term" value="C:membrane"/>
    <property type="evidence" value="ECO:0007669"/>
    <property type="project" value="UniProtKB-SubCell"/>
</dbReference>
<keyword evidence="4 6" id="KW-1133">Transmembrane helix</keyword>
<feature type="transmembrane region" description="Helical" evidence="6">
    <location>
        <begin position="36"/>
        <end position="58"/>
    </location>
</feature>
<reference evidence="8 9" key="1">
    <citation type="submission" date="2018-11" db="EMBL/GenBank/DDBJ databases">
        <authorList>
            <person name="Criscuolo A."/>
        </authorList>
    </citation>
    <scope>NUCLEOTIDE SEQUENCE [LARGE SCALE GENOMIC DNA]</scope>
    <source>
        <strain evidence="8">ACIP111625</strain>
    </source>
</reference>
<keyword evidence="3 6" id="KW-0812">Transmembrane</keyword>
<feature type="domain" description="EamA" evidence="7">
    <location>
        <begin position="153"/>
        <end position="295"/>
    </location>
</feature>
<feature type="transmembrane region" description="Helical" evidence="6">
    <location>
        <begin position="153"/>
        <end position="171"/>
    </location>
</feature>
<comment type="subcellular location">
    <subcellularLocation>
        <location evidence="1">Membrane</location>
        <topology evidence="1">Multi-pass membrane protein</topology>
    </subcellularLocation>
</comment>
<sequence>MTRPSNPALTGILLAAGGMALFSVNDMAIKHLSAGYALHQIVLIRAMIGLCFLLVLITRSQGGFAQLRTRRPFGHMTRVLVILTSNSVYFTGLAAMPLADAAAVSYTSPLFVTALSVVALRERVGARRWTAVALGLSGTVLILRPGAGVIQGAALLVLLAALLYAIGNLMTRMMRETETALSFSFFTMAGFMLISVIMGLVAGDGRFANDDPLWAFLFRPWIWPPAADWPWFLLTGLSVSIAGLMVAQAYRTTEAALIAPFDYAGMPMAIFWGVVIFGTWPDLTSWAGIALICGSGIYVVWREAVLARKRH</sequence>
<dbReference type="OrthoDB" id="9812899at2"/>
<feature type="transmembrane region" description="Helical" evidence="6">
    <location>
        <begin position="183"/>
        <end position="203"/>
    </location>
</feature>
<accession>A0A3P5X5S7</accession>
<dbReference type="RefSeq" id="WP_124085521.1">
    <property type="nucleotide sequence ID" value="NZ_UXAW01000048.1"/>
</dbReference>
<evidence type="ECO:0000256" key="2">
    <source>
        <dbReference type="ARBA" id="ARBA00009853"/>
    </source>
</evidence>
<name>A0A3P5X5S7_9RHOB</name>
<dbReference type="Proteomes" id="UP000277498">
    <property type="component" value="Unassembled WGS sequence"/>
</dbReference>
<comment type="similarity">
    <text evidence="2">Belongs to the drug/metabolite transporter (DMT) superfamily. 10 TMS drug/metabolite exporter (DME) (TC 2.A.7.3) family.</text>
</comment>
<evidence type="ECO:0000256" key="1">
    <source>
        <dbReference type="ARBA" id="ARBA00004141"/>
    </source>
</evidence>
<dbReference type="PANTHER" id="PTHR22911">
    <property type="entry name" value="ACYL-MALONYL CONDENSING ENZYME-RELATED"/>
    <property type="match status" value="1"/>
</dbReference>